<keyword evidence="2" id="KW-1185">Reference proteome</keyword>
<dbReference type="Proteomes" id="UP000032287">
    <property type="component" value="Unassembled WGS sequence"/>
</dbReference>
<protein>
    <submittedName>
        <fullName evidence="1">Uncharacterized protein</fullName>
    </submittedName>
</protein>
<comment type="caution">
    <text evidence="1">The sequence shown here is derived from an EMBL/GenBank/DDBJ whole genome shotgun (WGS) entry which is preliminary data.</text>
</comment>
<gene>
    <name evidence="1" type="ORF">QX99_01794</name>
</gene>
<reference evidence="1 2" key="1">
    <citation type="journal article" date="2015" name="Microbiology (Mosc.)">
        <title>Genomics of the Weissella cibaria species with an examination of its metabolic traits.</title>
        <authorList>
            <person name="Lynch K.M."/>
            <person name="Lucid A."/>
            <person name="Arendt E.K."/>
            <person name="Sleator R.D."/>
            <person name="Lucey B."/>
            <person name="Coffey A."/>
        </authorList>
    </citation>
    <scope>NUCLEOTIDE SEQUENCE [LARGE SCALE GENOMIC DNA]</scope>
    <source>
        <strain evidence="1 2">MG1</strain>
    </source>
</reference>
<dbReference type="PATRIC" id="fig|137591.25.peg.1765"/>
<dbReference type="EMBL" id="JWHU01000034">
    <property type="protein sequence ID" value="KIU19773.1"/>
    <property type="molecule type" value="Genomic_DNA"/>
</dbReference>
<evidence type="ECO:0000313" key="2">
    <source>
        <dbReference type="Proteomes" id="UP000032287"/>
    </source>
</evidence>
<accession>A0A0D1JE38</accession>
<organism evidence="1 2">
    <name type="scientific">Weissella cibaria</name>
    <dbReference type="NCBI Taxonomy" id="137591"/>
    <lineage>
        <taxon>Bacteria</taxon>
        <taxon>Bacillati</taxon>
        <taxon>Bacillota</taxon>
        <taxon>Bacilli</taxon>
        <taxon>Lactobacillales</taxon>
        <taxon>Lactobacillaceae</taxon>
        <taxon>Weissella</taxon>
    </lineage>
</organism>
<name>A0A0D1JE38_9LACO</name>
<evidence type="ECO:0000313" key="1">
    <source>
        <dbReference type="EMBL" id="KIU19773.1"/>
    </source>
</evidence>
<proteinExistence type="predicted"/>
<dbReference type="AlphaFoldDB" id="A0A0D1JE38"/>
<sequence>MSMIKQVCQLGLSITRNQKLVSFRTLLMSINHSSLGK</sequence>